<dbReference type="OrthoDB" id="4335607at2"/>
<accession>A0A1I4S8V3</accession>
<dbReference type="AlphaFoldDB" id="A0A1I4S8V3"/>
<evidence type="ECO:0000313" key="2">
    <source>
        <dbReference type="Proteomes" id="UP000243629"/>
    </source>
</evidence>
<proteinExistence type="predicted"/>
<evidence type="ECO:0008006" key="3">
    <source>
        <dbReference type="Google" id="ProtNLM"/>
    </source>
</evidence>
<sequence>MAADRLKAHIQALQQALAEEQGPLNPEEREQLEQLTASLEVRLLALANAEADSEPTLVDGVNLMAEEFEARHPTLAGTLRSVMQTLSDMGI</sequence>
<dbReference type="Proteomes" id="UP000243629">
    <property type="component" value="Unassembled WGS sequence"/>
</dbReference>
<dbReference type="InterPro" id="IPR025516">
    <property type="entry name" value="DUF4404"/>
</dbReference>
<dbReference type="EMBL" id="FOUI01000009">
    <property type="protein sequence ID" value="SFM60935.1"/>
    <property type="molecule type" value="Genomic_DNA"/>
</dbReference>
<dbReference type="Pfam" id="PF14357">
    <property type="entry name" value="DUF4404"/>
    <property type="match status" value="1"/>
</dbReference>
<evidence type="ECO:0000313" key="1">
    <source>
        <dbReference type="EMBL" id="SFM60935.1"/>
    </source>
</evidence>
<name>A0A1I4S8V3_9GAMM</name>
<dbReference type="RefSeq" id="WP_093476103.1">
    <property type="nucleotide sequence ID" value="NZ_FOUI01000009.1"/>
</dbReference>
<protein>
    <recommendedName>
        <fullName evidence="3">Chromosome partitioning protein ParA</fullName>
    </recommendedName>
</protein>
<organism evidence="1 2">
    <name type="scientific">Halopseudomonas yangmingensis</name>
    <dbReference type="NCBI Taxonomy" id="1720063"/>
    <lineage>
        <taxon>Bacteria</taxon>
        <taxon>Pseudomonadati</taxon>
        <taxon>Pseudomonadota</taxon>
        <taxon>Gammaproteobacteria</taxon>
        <taxon>Pseudomonadales</taxon>
        <taxon>Pseudomonadaceae</taxon>
        <taxon>Halopseudomonas</taxon>
    </lineage>
</organism>
<gene>
    <name evidence="1" type="ORF">SAMN05216217_10969</name>
</gene>
<keyword evidence="2" id="KW-1185">Reference proteome</keyword>
<dbReference type="STRING" id="1720063.SAMN05216217_10969"/>
<reference evidence="2" key="1">
    <citation type="submission" date="2016-10" db="EMBL/GenBank/DDBJ databases">
        <authorList>
            <person name="Varghese N."/>
            <person name="Submissions S."/>
        </authorList>
    </citation>
    <scope>NUCLEOTIDE SEQUENCE [LARGE SCALE GENOMIC DNA]</scope>
    <source>
        <strain evidence="2">DSM 24213</strain>
    </source>
</reference>